<gene>
    <name evidence="1" type="ORF">SAMN05444487_102149</name>
</gene>
<accession>A0A1H2SBR4</accession>
<dbReference type="AlphaFoldDB" id="A0A1H2SBR4"/>
<dbReference type="Proteomes" id="UP000198534">
    <property type="component" value="Unassembled WGS sequence"/>
</dbReference>
<sequence length="86" mass="9574">MASRSQIENQVFSNRVLRAEFNNKWVTRVTRNGFIRYKATAKNANLIVLLTNGQQKLIIFPKGGEVLVGGGGASFYSKPHIARNLP</sequence>
<dbReference type="STRING" id="1048340.SAMN05444487_102149"/>
<name>A0A1H2SBR4_9BACL</name>
<protein>
    <submittedName>
        <fullName evidence="1">Uncharacterized protein</fullName>
    </submittedName>
</protein>
<evidence type="ECO:0000313" key="2">
    <source>
        <dbReference type="Proteomes" id="UP000198534"/>
    </source>
</evidence>
<reference evidence="1 2" key="1">
    <citation type="submission" date="2016-10" db="EMBL/GenBank/DDBJ databases">
        <authorList>
            <person name="de Groot N.N."/>
        </authorList>
    </citation>
    <scope>NUCLEOTIDE SEQUENCE [LARGE SCALE GENOMIC DNA]</scope>
    <source>
        <strain evidence="1 2">DSM 45610</strain>
    </source>
</reference>
<dbReference type="EMBL" id="FNNQ01000002">
    <property type="protein sequence ID" value="SDW28419.1"/>
    <property type="molecule type" value="Genomic_DNA"/>
</dbReference>
<organism evidence="1 2">
    <name type="scientific">Marininema mesophilum</name>
    <dbReference type="NCBI Taxonomy" id="1048340"/>
    <lineage>
        <taxon>Bacteria</taxon>
        <taxon>Bacillati</taxon>
        <taxon>Bacillota</taxon>
        <taxon>Bacilli</taxon>
        <taxon>Bacillales</taxon>
        <taxon>Thermoactinomycetaceae</taxon>
        <taxon>Marininema</taxon>
    </lineage>
</organism>
<evidence type="ECO:0000313" key="1">
    <source>
        <dbReference type="EMBL" id="SDW28419.1"/>
    </source>
</evidence>
<dbReference type="RefSeq" id="WP_091735878.1">
    <property type="nucleotide sequence ID" value="NZ_FNNQ01000002.1"/>
</dbReference>
<proteinExistence type="predicted"/>
<keyword evidence="2" id="KW-1185">Reference proteome</keyword>
<dbReference type="OrthoDB" id="2624498at2"/>